<keyword evidence="3" id="KW-1185">Reference proteome</keyword>
<dbReference type="OrthoDB" id="330983at2"/>
<keyword evidence="1" id="KW-1133">Transmembrane helix</keyword>
<dbReference type="EMBL" id="CP015217">
    <property type="protein sequence ID" value="AOP33443.1"/>
    <property type="molecule type" value="Genomic_DNA"/>
</dbReference>
<dbReference type="AlphaFoldDB" id="A0A1D7UV86"/>
<sequence>MQTGINRRQIILISSGVALAILLCFGIYLYFFGSAKKEFGAKSSSKVDLIGTWRVAPIHPLVQIRFLSEKEAVLLEEERETKLYLLEDGEGLQLRRRGEETPSGYFLFRELKSNTWQGLWGEDLVVLKRISAENNSR</sequence>
<dbReference type="Proteomes" id="UP000094197">
    <property type="component" value="Chromosome 1"/>
</dbReference>
<gene>
    <name evidence="2" type="ORF">A0128_06035</name>
</gene>
<keyword evidence="1" id="KW-0472">Membrane</keyword>
<proteinExistence type="predicted"/>
<protein>
    <submittedName>
        <fullName evidence="2">Uncharacterized protein</fullName>
    </submittedName>
</protein>
<evidence type="ECO:0000313" key="3">
    <source>
        <dbReference type="Proteomes" id="UP000094197"/>
    </source>
</evidence>
<reference evidence="2 3" key="1">
    <citation type="submission" date="2016-04" db="EMBL/GenBank/DDBJ databases">
        <title>Complete genome seqeunce of Leptospira alstonii serovar Room22.</title>
        <authorList>
            <person name="Nally J.E."/>
            <person name="Bayles D.O."/>
            <person name="Hurley D."/>
            <person name="Fanning S."/>
            <person name="McMahon B.J."/>
            <person name="Arent Z."/>
        </authorList>
    </citation>
    <scope>NUCLEOTIDE SEQUENCE [LARGE SCALE GENOMIC DNA]</scope>
    <source>
        <strain evidence="2 3">GWTS #1</strain>
    </source>
</reference>
<feature type="transmembrane region" description="Helical" evidence="1">
    <location>
        <begin position="12"/>
        <end position="33"/>
    </location>
</feature>
<organism evidence="2 3">
    <name type="scientific">Leptospira tipperaryensis</name>
    <dbReference type="NCBI Taxonomy" id="2564040"/>
    <lineage>
        <taxon>Bacteria</taxon>
        <taxon>Pseudomonadati</taxon>
        <taxon>Spirochaetota</taxon>
        <taxon>Spirochaetia</taxon>
        <taxon>Leptospirales</taxon>
        <taxon>Leptospiraceae</taxon>
        <taxon>Leptospira</taxon>
    </lineage>
</organism>
<evidence type="ECO:0000256" key="1">
    <source>
        <dbReference type="SAM" id="Phobius"/>
    </source>
</evidence>
<dbReference type="KEGG" id="laj:A0128_06035"/>
<keyword evidence="1" id="KW-0812">Transmembrane</keyword>
<evidence type="ECO:0000313" key="2">
    <source>
        <dbReference type="EMBL" id="AOP33443.1"/>
    </source>
</evidence>
<dbReference type="RefSeq" id="WP_069606680.1">
    <property type="nucleotide sequence ID" value="NZ_CP015217.1"/>
</dbReference>
<name>A0A1D7UV86_9LEPT</name>
<accession>A0A1D7UV86</accession>